<feature type="region of interest" description="Disordered" evidence="1">
    <location>
        <begin position="95"/>
        <end position="123"/>
    </location>
</feature>
<evidence type="ECO:0000256" key="1">
    <source>
        <dbReference type="SAM" id="MobiDB-lite"/>
    </source>
</evidence>
<gene>
    <name evidence="2" type="ORF">SNEC2469_LOCUS8408</name>
</gene>
<organism evidence="2 3">
    <name type="scientific">Symbiodinium necroappetens</name>
    <dbReference type="NCBI Taxonomy" id="1628268"/>
    <lineage>
        <taxon>Eukaryota</taxon>
        <taxon>Sar</taxon>
        <taxon>Alveolata</taxon>
        <taxon>Dinophyceae</taxon>
        <taxon>Suessiales</taxon>
        <taxon>Symbiodiniaceae</taxon>
        <taxon>Symbiodinium</taxon>
    </lineage>
</organism>
<keyword evidence="3" id="KW-1185">Reference proteome</keyword>
<evidence type="ECO:0000313" key="2">
    <source>
        <dbReference type="EMBL" id="CAE7331413.1"/>
    </source>
</evidence>
<dbReference type="EMBL" id="CAJNJA010013890">
    <property type="protein sequence ID" value="CAE7331413.1"/>
    <property type="molecule type" value="Genomic_DNA"/>
</dbReference>
<feature type="compositionally biased region" description="Polar residues" evidence="1">
    <location>
        <begin position="62"/>
        <end position="79"/>
    </location>
</feature>
<dbReference type="OrthoDB" id="411398at2759"/>
<comment type="caution">
    <text evidence="2">The sequence shown here is derived from an EMBL/GenBank/DDBJ whole genome shotgun (WGS) entry which is preliminary data.</text>
</comment>
<dbReference type="Proteomes" id="UP000601435">
    <property type="component" value="Unassembled WGS sequence"/>
</dbReference>
<dbReference type="AlphaFoldDB" id="A0A812NTN4"/>
<feature type="non-terminal residue" evidence="2">
    <location>
        <position position="123"/>
    </location>
</feature>
<sequence>MMVAVRNIYKQQVRLEKDSRDLQVVLLDLIEEAQRNGNIIRLLSKEDLDNLLAEKHKMMSQHSFSSIKSPLSQESTASARPSLFGKFHATRTSVQLQEPQAQGGDSLHLESSCQQEPVSAAVE</sequence>
<feature type="region of interest" description="Disordered" evidence="1">
    <location>
        <begin position="62"/>
        <end position="82"/>
    </location>
</feature>
<protein>
    <submittedName>
        <fullName evidence="2">Uncharacterized protein</fullName>
    </submittedName>
</protein>
<reference evidence="2" key="1">
    <citation type="submission" date="2021-02" db="EMBL/GenBank/DDBJ databases">
        <authorList>
            <person name="Dougan E. K."/>
            <person name="Rhodes N."/>
            <person name="Thang M."/>
            <person name="Chan C."/>
        </authorList>
    </citation>
    <scope>NUCLEOTIDE SEQUENCE</scope>
</reference>
<accession>A0A812NTN4</accession>
<evidence type="ECO:0000313" key="3">
    <source>
        <dbReference type="Proteomes" id="UP000601435"/>
    </source>
</evidence>
<proteinExistence type="predicted"/>
<name>A0A812NTN4_9DINO</name>